<name>A0ABS9MPM0_9BURK</name>
<keyword evidence="2" id="KW-1185">Reference proteome</keyword>
<gene>
    <name evidence="1" type="ORF">MAF45_00715</name>
</gene>
<sequence length="63" mass="7082">MDEKVKQETEKLLLEGYAVKTSEDFCALKPADLAALYTDLQELEKRFGLDDAAMEQVMKSILG</sequence>
<evidence type="ECO:0000313" key="1">
    <source>
        <dbReference type="EMBL" id="MCG5029978.1"/>
    </source>
</evidence>
<reference evidence="1 2" key="1">
    <citation type="submission" date="2022-02" db="EMBL/GenBank/DDBJ databases">
        <title>Mesosutterella porci, a novel member of the family Sutterellaceae from pig feces.</title>
        <authorList>
            <person name="Wylensek D."/>
            <person name="Clavel T."/>
        </authorList>
    </citation>
    <scope>NUCLEOTIDE SEQUENCE [LARGE SCALE GENOMIC DNA]</scope>
    <source>
        <strain evidence="2">oilRF-744-wt-GAM-9</strain>
    </source>
</reference>
<organism evidence="1 2">
    <name type="scientific">Mesosutterella porci</name>
    <dbReference type="NCBI Taxonomy" id="2915351"/>
    <lineage>
        <taxon>Bacteria</taxon>
        <taxon>Pseudomonadati</taxon>
        <taxon>Pseudomonadota</taxon>
        <taxon>Betaproteobacteria</taxon>
        <taxon>Burkholderiales</taxon>
        <taxon>Sutterellaceae</taxon>
        <taxon>Mesosutterella</taxon>
    </lineage>
</organism>
<dbReference type="Proteomes" id="UP001297600">
    <property type="component" value="Unassembled WGS sequence"/>
</dbReference>
<comment type="caution">
    <text evidence="1">The sequence shown here is derived from an EMBL/GenBank/DDBJ whole genome shotgun (WGS) entry which is preliminary data.</text>
</comment>
<dbReference type="RefSeq" id="WP_237977634.1">
    <property type="nucleotide sequence ID" value="NZ_JAKNCT010000001.1"/>
</dbReference>
<protein>
    <submittedName>
        <fullName evidence="1">Uncharacterized protein</fullName>
    </submittedName>
</protein>
<accession>A0ABS9MPM0</accession>
<proteinExistence type="predicted"/>
<evidence type="ECO:0000313" key="2">
    <source>
        <dbReference type="Proteomes" id="UP001297600"/>
    </source>
</evidence>
<dbReference type="EMBL" id="JAKNCT010000001">
    <property type="protein sequence ID" value="MCG5029978.1"/>
    <property type="molecule type" value="Genomic_DNA"/>
</dbReference>